<evidence type="ECO:0000313" key="3">
    <source>
        <dbReference type="EMBL" id="KKW66889.1"/>
    </source>
</evidence>
<keyword evidence="1" id="KW-1133">Transmembrane helix</keyword>
<proteinExistence type="predicted"/>
<dbReference type="OrthoDB" id="9810918at2"/>
<gene>
    <name evidence="3" type="ORF">AAV94_13685</name>
</gene>
<evidence type="ECO:0000313" key="4">
    <source>
        <dbReference type="Proteomes" id="UP000050580"/>
    </source>
</evidence>
<dbReference type="InterPro" id="IPR007621">
    <property type="entry name" value="TPM_dom"/>
</dbReference>
<keyword evidence="1" id="KW-0472">Membrane</keyword>
<dbReference type="Gene3D" id="3.10.310.50">
    <property type="match status" value="1"/>
</dbReference>
<feature type="transmembrane region" description="Helical" evidence="1">
    <location>
        <begin position="178"/>
        <end position="196"/>
    </location>
</feature>
<keyword evidence="4" id="KW-1185">Reference proteome</keyword>
<feature type="transmembrane region" description="Helical" evidence="1">
    <location>
        <begin position="216"/>
        <end position="239"/>
    </location>
</feature>
<name>A0A0U1PWJ1_9BURK</name>
<organism evidence="3 4">
    <name type="scientific">Lampropedia cohaerens</name>
    <dbReference type="NCBI Taxonomy" id="1610491"/>
    <lineage>
        <taxon>Bacteria</taxon>
        <taxon>Pseudomonadati</taxon>
        <taxon>Pseudomonadota</taxon>
        <taxon>Betaproteobacteria</taxon>
        <taxon>Burkholderiales</taxon>
        <taxon>Comamonadaceae</taxon>
        <taxon>Lampropedia</taxon>
    </lineage>
</organism>
<keyword evidence="1" id="KW-0812">Transmembrane</keyword>
<dbReference type="PATRIC" id="fig|1610491.3.peg.2904"/>
<dbReference type="PANTHER" id="PTHR30373:SF2">
    <property type="entry name" value="UPF0603 PROTEIN YGCG"/>
    <property type="match status" value="1"/>
</dbReference>
<reference evidence="3 4" key="1">
    <citation type="submission" date="2015-05" db="EMBL/GenBank/DDBJ databases">
        <title>Draft genome sequence of Lampropedia sp. CT6, isolated from the microbial mat of a hot water spring, located at Manikaran, India.</title>
        <authorList>
            <person name="Tripathi C."/>
            <person name="Rani P."/>
            <person name="Mahato N.K."/>
            <person name="Lal R."/>
        </authorList>
    </citation>
    <scope>NUCLEOTIDE SEQUENCE [LARGE SCALE GENOMIC DNA]</scope>
    <source>
        <strain evidence="3 4">CT6</strain>
    </source>
</reference>
<dbReference type="AlphaFoldDB" id="A0A0U1PWJ1"/>
<comment type="caution">
    <text evidence="3">The sequence shown here is derived from an EMBL/GenBank/DDBJ whole genome shotgun (WGS) entry which is preliminary data.</text>
</comment>
<feature type="domain" description="TPM" evidence="2">
    <location>
        <begin position="25"/>
        <end position="148"/>
    </location>
</feature>
<dbReference type="PANTHER" id="PTHR30373">
    <property type="entry name" value="UPF0603 PROTEIN YGCG"/>
    <property type="match status" value="1"/>
</dbReference>
<dbReference type="EMBL" id="LBNQ01000041">
    <property type="protein sequence ID" value="KKW66889.1"/>
    <property type="molecule type" value="Genomic_DNA"/>
</dbReference>
<dbReference type="STRING" id="1610491.AAV94_13685"/>
<evidence type="ECO:0000256" key="1">
    <source>
        <dbReference type="SAM" id="Phobius"/>
    </source>
</evidence>
<evidence type="ECO:0000259" key="2">
    <source>
        <dbReference type="Pfam" id="PF04536"/>
    </source>
</evidence>
<dbReference type="Proteomes" id="UP000050580">
    <property type="component" value="Unassembled WGS sequence"/>
</dbReference>
<sequence length="290" mass="28866">MLLLFAATLAAQSGLQPVPALTDRIIDQTATLSPAETAAIRQKLAALEERFGTQVVVLMVATTAPEDIAPYAHRVADTWKIGRADVGDGLLLVIAKNDRTLRFEVARALEGTIPDLRAARIIDEQITPAFRQGNFAAGILAGLDGVEAALAGDPPPPPASGAERNAGMRAFGDAGVDIPTLIVLAYFALTLGAPLMRQLLGRKLGALASGGAIGAVVYLFSGALLVALIAGIAGMLIAFSMGSQVGIGTGPRGGGGGFGGGGFGGGGFGGGGFGSGGGGSFGGGGASGRW</sequence>
<accession>A0A0U1PWJ1</accession>
<dbReference type="Pfam" id="PF04536">
    <property type="entry name" value="TPM_phosphatase"/>
    <property type="match status" value="1"/>
</dbReference>
<protein>
    <submittedName>
        <fullName evidence="3">Membrane protein</fullName>
    </submittedName>
</protein>